<dbReference type="EMBL" id="JBDGHN010000008">
    <property type="protein sequence ID" value="MEN2752503.1"/>
    <property type="molecule type" value="Genomic_DNA"/>
</dbReference>
<gene>
    <name evidence="1" type="ORF">AAIR29_12765</name>
</gene>
<organism evidence="1 2">
    <name type="scientific">Psychrobacter saeujeotis</name>
    <dbReference type="NCBI Taxonomy" id="3143436"/>
    <lineage>
        <taxon>Bacteria</taxon>
        <taxon>Pseudomonadati</taxon>
        <taxon>Pseudomonadota</taxon>
        <taxon>Gammaproteobacteria</taxon>
        <taxon>Moraxellales</taxon>
        <taxon>Moraxellaceae</taxon>
        <taxon>Psychrobacter</taxon>
    </lineage>
</organism>
<name>A0ABU9XAQ4_9GAMM</name>
<keyword evidence="2" id="KW-1185">Reference proteome</keyword>
<dbReference type="Proteomes" id="UP001461960">
    <property type="component" value="Unassembled WGS sequence"/>
</dbReference>
<accession>A0ABU9XAQ4</accession>
<evidence type="ECO:0000313" key="1">
    <source>
        <dbReference type="EMBL" id="MEN2752503.1"/>
    </source>
</evidence>
<dbReference type="RefSeq" id="WP_299221194.1">
    <property type="nucleotide sequence ID" value="NZ_JBDGHN010000008.1"/>
</dbReference>
<comment type="caution">
    <text evidence="1">The sequence shown here is derived from an EMBL/GenBank/DDBJ whole genome shotgun (WGS) entry which is preliminary data.</text>
</comment>
<evidence type="ECO:0000313" key="2">
    <source>
        <dbReference type="Proteomes" id="UP001461960"/>
    </source>
</evidence>
<sequence length="71" mass="8344">MAMEKKVHDISLTDHEISLIHTSLSNLQRDLINRFKSLKEVTEDGEEVWIGDYDRMQLDVIDMLQKKLSEI</sequence>
<protein>
    <submittedName>
        <fullName evidence="1">Uncharacterized protein</fullName>
    </submittedName>
</protein>
<reference evidence="1 2" key="1">
    <citation type="submission" date="2024-05" db="EMBL/GenBank/DDBJ databases">
        <authorList>
            <person name="Kim H.-Y."/>
            <person name="Kim E."/>
            <person name="Cai Y."/>
            <person name="Yang S.-M."/>
            <person name="Lee W."/>
        </authorList>
    </citation>
    <scope>NUCLEOTIDE SEQUENCE [LARGE SCALE GENOMIC DNA]</scope>
    <source>
        <strain evidence="1 2">FBL11</strain>
    </source>
</reference>
<proteinExistence type="predicted"/>